<feature type="non-terminal residue" evidence="1">
    <location>
        <position position="1"/>
    </location>
</feature>
<proteinExistence type="predicted"/>
<comment type="caution">
    <text evidence="1">The sequence shown here is derived from an EMBL/GenBank/DDBJ whole genome shotgun (WGS) entry which is preliminary data.</text>
</comment>
<dbReference type="EMBL" id="LAZR01037421">
    <property type="protein sequence ID" value="KKL22253.1"/>
    <property type="molecule type" value="Genomic_DNA"/>
</dbReference>
<gene>
    <name evidence="1" type="ORF">LCGC14_2437310</name>
</gene>
<dbReference type="AlphaFoldDB" id="A0A0F9EE55"/>
<sequence>ILYLEIFFTEPGSKPMKIVAVVDKAQLYSLENGFVHPLNYRNKNINKDDITDIIPLQRGERIKLSDIRTDIYSRLKAEV</sequence>
<protein>
    <submittedName>
        <fullName evidence="1">Uncharacterized protein</fullName>
    </submittedName>
</protein>
<name>A0A0F9EE55_9ZZZZ</name>
<reference evidence="1" key="1">
    <citation type="journal article" date="2015" name="Nature">
        <title>Complex archaea that bridge the gap between prokaryotes and eukaryotes.</title>
        <authorList>
            <person name="Spang A."/>
            <person name="Saw J.H."/>
            <person name="Jorgensen S.L."/>
            <person name="Zaremba-Niedzwiedzka K."/>
            <person name="Martijn J."/>
            <person name="Lind A.E."/>
            <person name="van Eijk R."/>
            <person name="Schleper C."/>
            <person name="Guy L."/>
            <person name="Ettema T.J."/>
        </authorList>
    </citation>
    <scope>NUCLEOTIDE SEQUENCE</scope>
</reference>
<accession>A0A0F9EE55</accession>
<evidence type="ECO:0000313" key="1">
    <source>
        <dbReference type="EMBL" id="KKL22253.1"/>
    </source>
</evidence>
<organism evidence="1">
    <name type="scientific">marine sediment metagenome</name>
    <dbReference type="NCBI Taxonomy" id="412755"/>
    <lineage>
        <taxon>unclassified sequences</taxon>
        <taxon>metagenomes</taxon>
        <taxon>ecological metagenomes</taxon>
    </lineage>
</organism>